<feature type="coiled-coil region" evidence="1">
    <location>
        <begin position="40"/>
        <end position="67"/>
    </location>
</feature>
<feature type="region of interest" description="Disordered" evidence="2">
    <location>
        <begin position="144"/>
        <end position="173"/>
    </location>
</feature>
<dbReference type="Proteomes" id="UP000310200">
    <property type="component" value="Unassembled WGS sequence"/>
</dbReference>
<evidence type="ECO:0000313" key="3">
    <source>
        <dbReference type="EMBL" id="TGZ34743.1"/>
    </source>
</evidence>
<protein>
    <submittedName>
        <fullName evidence="3">Uncharacterized protein</fullName>
    </submittedName>
</protein>
<dbReference type="EMBL" id="QBLH01003736">
    <property type="protein sequence ID" value="TGZ34743.1"/>
    <property type="molecule type" value="Genomic_DNA"/>
</dbReference>
<accession>A0A4S2JGB0</accession>
<evidence type="ECO:0000256" key="2">
    <source>
        <dbReference type="SAM" id="MobiDB-lite"/>
    </source>
</evidence>
<gene>
    <name evidence="3" type="ORF">DBV15_10812</name>
</gene>
<dbReference type="AlphaFoldDB" id="A0A4S2JGB0"/>
<sequence>MCRRQLPGTRGSHEEYNTQYALIHFDKPQLSGRRLRQSQLQALAALRKALRRRLQALDTQLPTLRQLLAPAALLLVCRRLLSAPVALVDLHQSSARVAQHLGYQLHQRENVPSKMGSLLSAPEDQRYRTCGSFLPSYLRFHYHQSGEPPRGRKQVRWSLGRRQDSDNDSLSGTALRPKEDYEILENIQSPFKVLQVRRLNRRIRETVQDFATDRSDSNSNPSFKFVLSKTVAITFAGQRLPKKVTIYRVYREIFPYVTRVSQCRACFRFGHVKARVREL</sequence>
<name>A0A4S2JGB0_9HYME</name>
<evidence type="ECO:0000313" key="4">
    <source>
        <dbReference type="Proteomes" id="UP000310200"/>
    </source>
</evidence>
<proteinExistence type="predicted"/>
<keyword evidence="4" id="KW-1185">Reference proteome</keyword>
<keyword evidence="1" id="KW-0175">Coiled coil</keyword>
<organism evidence="3 4">
    <name type="scientific">Temnothorax longispinosus</name>
    <dbReference type="NCBI Taxonomy" id="300112"/>
    <lineage>
        <taxon>Eukaryota</taxon>
        <taxon>Metazoa</taxon>
        <taxon>Ecdysozoa</taxon>
        <taxon>Arthropoda</taxon>
        <taxon>Hexapoda</taxon>
        <taxon>Insecta</taxon>
        <taxon>Pterygota</taxon>
        <taxon>Neoptera</taxon>
        <taxon>Endopterygota</taxon>
        <taxon>Hymenoptera</taxon>
        <taxon>Apocrita</taxon>
        <taxon>Aculeata</taxon>
        <taxon>Formicoidea</taxon>
        <taxon>Formicidae</taxon>
        <taxon>Myrmicinae</taxon>
        <taxon>Temnothorax</taxon>
    </lineage>
</organism>
<comment type="caution">
    <text evidence="3">The sequence shown here is derived from an EMBL/GenBank/DDBJ whole genome shotgun (WGS) entry which is preliminary data.</text>
</comment>
<reference evidence="3 4" key="1">
    <citation type="journal article" date="2019" name="Philos. Trans. R. Soc. Lond., B, Biol. Sci.">
        <title>Ant behaviour and brain gene expression of defending hosts depend on the ecological success of the intruding social parasite.</title>
        <authorList>
            <person name="Kaur R."/>
            <person name="Stoldt M."/>
            <person name="Jongepier E."/>
            <person name="Feldmeyer B."/>
            <person name="Menzel F."/>
            <person name="Bornberg-Bauer E."/>
            <person name="Foitzik S."/>
        </authorList>
    </citation>
    <scope>NUCLEOTIDE SEQUENCE [LARGE SCALE GENOMIC DNA]</scope>
    <source>
        <tissue evidence="3">Whole body</tissue>
    </source>
</reference>
<evidence type="ECO:0000256" key="1">
    <source>
        <dbReference type="SAM" id="Coils"/>
    </source>
</evidence>